<evidence type="ECO:0000313" key="7">
    <source>
        <dbReference type="Proteomes" id="UP000694564"/>
    </source>
</evidence>
<comment type="similarity">
    <text evidence="4">Belongs to the DONSON family.</text>
</comment>
<dbReference type="InterPro" id="IPR024861">
    <property type="entry name" value="Donson"/>
</dbReference>
<evidence type="ECO:0000256" key="5">
    <source>
        <dbReference type="SAM" id="MobiDB-lite"/>
    </source>
</evidence>
<reference evidence="6" key="1">
    <citation type="submission" date="2025-08" db="UniProtKB">
        <authorList>
            <consortium name="Ensembl"/>
        </authorList>
    </citation>
    <scope>IDENTIFICATION</scope>
</reference>
<evidence type="ECO:0000256" key="4">
    <source>
        <dbReference type="ARBA" id="ARBA00025806"/>
    </source>
</evidence>
<sequence length="180" mass="19011">SAASLRGPVGGRLLAHLQEAAGHTAAPTEKVPEPRSRRLPVSRAAEPTPRRAALAAVLPLRSLLAAGGRVGGPTAAGRNPFARLDKRLRVAMDARDGLPRGQQAAPGSALPLSFSESDSLSSENTELPVDWSIKTQLLVTSSQPFTWADHLKVQAEAQDLVQHCRATEVTLPGSIKVILK</sequence>
<organism evidence="6 7">
    <name type="scientific">Sciurus vulgaris</name>
    <name type="common">Eurasian red squirrel</name>
    <dbReference type="NCBI Taxonomy" id="55149"/>
    <lineage>
        <taxon>Eukaryota</taxon>
        <taxon>Metazoa</taxon>
        <taxon>Chordata</taxon>
        <taxon>Craniata</taxon>
        <taxon>Vertebrata</taxon>
        <taxon>Euteleostomi</taxon>
        <taxon>Mammalia</taxon>
        <taxon>Eutheria</taxon>
        <taxon>Euarchontoglires</taxon>
        <taxon>Glires</taxon>
        <taxon>Rodentia</taxon>
        <taxon>Sciuromorpha</taxon>
        <taxon>Sciuridae</taxon>
        <taxon>Sciurinae</taxon>
        <taxon>Sciurini</taxon>
        <taxon>Sciurus</taxon>
    </lineage>
</organism>
<protein>
    <submittedName>
        <fullName evidence="6">Uncharacterized protein</fullName>
    </submittedName>
</protein>
<keyword evidence="3" id="KW-0539">Nucleus</keyword>
<reference evidence="6" key="2">
    <citation type="submission" date="2025-09" db="UniProtKB">
        <authorList>
            <consortium name="Ensembl"/>
        </authorList>
    </citation>
    <scope>IDENTIFICATION</scope>
</reference>
<dbReference type="Ensembl" id="ENSSVLT00005028185.1">
    <property type="protein sequence ID" value="ENSSVLP00005025350.1"/>
    <property type="gene ID" value="ENSSVLG00005020122.1"/>
</dbReference>
<evidence type="ECO:0000256" key="2">
    <source>
        <dbReference type="ARBA" id="ARBA00022473"/>
    </source>
</evidence>
<dbReference type="GO" id="GO:0033260">
    <property type="term" value="P:nuclear DNA replication"/>
    <property type="evidence" value="ECO:0007669"/>
    <property type="project" value="TreeGrafter"/>
</dbReference>
<feature type="region of interest" description="Disordered" evidence="5">
    <location>
        <begin position="1"/>
        <end position="50"/>
    </location>
</feature>
<dbReference type="AlphaFoldDB" id="A0A8D2DIT4"/>
<proteinExistence type="inferred from homology"/>
<dbReference type="PANTHER" id="PTHR12972">
    <property type="entry name" value="DOWNSTREAM NEIGHBOR OF SON"/>
    <property type="match status" value="1"/>
</dbReference>
<feature type="region of interest" description="Disordered" evidence="5">
    <location>
        <begin position="98"/>
        <end position="121"/>
    </location>
</feature>
<comment type="subcellular location">
    <subcellularLocation>
        <location evidence="1">Nucleus</location>
    </subcellularLocation>
</comment>
<dbReference type="PANTHER" id="PTHR12972:SF0">
    <property type="entry name" value="PROTEIN DOWNSTREAM NEIGHBOR OF SON"/>
    <property type="match status" value="1"/>
</dbReference>
<keyword evidence="7" id="KW-1185">Reference proteome</keyword>
<name>A0A8D2DIT4_SCIVU</name>
<evidence type="ECO:0000313" key="6">
    <source>
        <dbReference type="Ensembl" id="ENSSVLP00005025350.1"/>
    </source>
</evidence>
<evidence type="ECO:0000256" key="3">
    <source>
        <dbReference type="ARBA" id="ARBA00023242"/>
    </source>
</evidence>
<keyword evidence="2" id="KW-0217">Developmental protein</keyword>
<accession>A0A8D2DIT4</accession>
<feature type="compositionally biased region" description="Low complexity" evidence="5">
    <location>
        <begin position="110"/>
        <end position="121"/>
    </location>
</feature>
<dbReference type="GeneTree" id="ENSGT00940000172034"/>
<evidence type="ECO:0000256" key="1">
    <source>
        <dbReference type="ARBA" id="ARBA00004123"/>
    </source>
</evidence>
<dbReference type="GO" id="GO:0005634">
    <property type="term" value="C:nucleus"/>
    <property type="evidence" value="ECO:0007669"/>
    <property type="project" value="UniProtKB-SubCell"/>
</dbReference>
<dbReference type="Proteomes" id="UP000694564">
    <property type="component" value="Chromosome 12"/>
</dbReference>
<dbReference type="OrthoDB" id="534063at2759"/>